<evidence type="ECO:0000313" key="2">
    <source>
        <dbReference type="EMBL" id="KNC77874.1"/>
    </source>
</evidence>
<dbReference type="EMBL" id="KQ242611">
    <property type="protein sequence ID" value="KNC77874.1"/>
    <property type="molecule type" value="Genomic_DNA"/>
</dbReference>
<dbReference type="RefSeq" id="XP_014151776.1">
    <property type="nucleotide sequence ID" value="XM_014296301.1"/>
</dbReference>
<dbReference type="GeneID" id="25910178"/>
<keyword evidence="3" id="KW-1185">Reference proteome</keyword>
<protein>
    <submittedName>
        <fullName evidence="2">Uncharacterized protein</fullName>
    </submittedName>
</protein>
<sequence length="101" mass="11253">NVLFHRKLLINTRGYRFDSILLGCSSHMKKPIIQSSTMSASSASIRMLHSKALHAAKPQLASMSAFLESSFAKSRETIVNTKTPLQHTMRKSDNESSIYLA</sequence>
<dbReference type="Proteomes" id="UP000054560">
    <property type="component" value="Unassembled WGS sequence"/>
</dbReference>
<feature type="region of interest" description="Disordered" evidence="1">
    <location>
        <begin position="82"/>
        <end position="101"/>
    </location>
</feature>
<evidence type="ECO:0000256" key="1">
    <source>
        <dbReference type="SAM" id="MobiDB-lite"/>
    </source>
</evidence>
<name>A0A0L0FM61_9EUKA</name>
<proteinExistence type="predicted"/>
<feature type="non-terminal residue" evidence="2">
    <location>
        <position position="1"/>
    </location>
</feature>
<reference evidence="2 3" key="1">
    <citation type="submission" date="2011-02" db="EMBL/GenBank/DDBJ databases">
        <title>The Genome Sequence of Sphaeroforma arctica JP610.</title>
        <authorList>
            <consortium name="The Broad Institute Genome Sequencing Platform"/>
            <person name="Russ C."/>
            <person name="Cuomo C."/>
            <person name="Young S.K."/>
            <person name="Zeng Q."/>
            <person name="Gargeya S."/>
            <person name="Alvarado L."/>
            <person name="Berlin A."/>
            <person name="Chapman S.B."/>
            <person name="Chen Z."/>
            <person name="Freedman E."/>
            <person name="Gellesch M."/>
            <person name="Goldberg J."/>
            <person name="Griggs A."/>
            <person name="Gujja S."/>
            <person name="Heilman E."/>
            <person name="Heiman D."/>
            <person name="Howarth C."/>
            <person name="Mehta T."/>
            <person name="Neiman D."/>
            <person name="Pearson M."/>
            <person name="Roberts A."/>
            <person name="Saif S."/>
            <person name="Shea T."/>
            <person name="Shenoy N."/>
            <person name="Sisk P."/>
            <person name="Stolte C."/>
            <person name="Sykes S."/>
            <person name="White J."/>
            <person name="Yandava C."/>
            <person name="Burger G."/>
            <person name="Gray M.W."/>
            <person name="Holland P.W.H."/>
            <person name="King N."/>
            <person name="Lang F.B.F."/>
            <person name="Roger A.J."/>
            <person name="Ruiz-Trillo I."/>
            <person name="Haas B."/>
            <person name="Nusbaum C."/>
            <person name="Birren B."/>
        </authorList>
    </citation>
    <scope>NUCLEOTIDE SEQUENCE [LARGE SCALE GENOMIC DNA]</scope>
    <source>
        <strain evidence="2 3">JP610</strain>
    </source>
</reference>
<feature type="non-terminal residue" evidence="2">
    <location>
        <position position="101"/>
    </location>
</feature>
<accession>A0A0L0FM61</accession>
<gene>
    <name evidence="2" type="ORF">SARC_09674</name>
</gene>
<organism evidence="2 3">
    <name type="scientific">Sphaeroforma arctica JP610</name>
    <dbReference type="NCBI Taxonomy" id="667725"/>
    <lineage>
        <taxon>Eukaryota</taxon>
        <taxon>Ichthyosporea</taxon>
        <taxon>Ichthyophonida</taxon>
        <taxon>Sphaeroforma</taxon>
    </lineage>
</organism>
<evidence type="ECO:0000313" key="3">
    <source>
        <dbReference type="Proteomes" id="UP000054560"/>
    </source>
</evidence>
<dbReference type="AlphaFoldDB" id="A0A0L0FM61"/>